<keyword evidence="3" id="KW-0732">Signal</keyword>
<proteinExistence type="inferred from homology"/>
<dbReference type="AlphaFoldDB" id="A0A2Z2HUE1"/>
<dbReference type="Proteomes" id="UP000250088">
    <property type="component" value="Chromosome"/>
</dbReference>
<dbReference type="KEGG" id="naj:B1756_01965"/>
<keyword evidence="6" id="KW-1185">Reference proteome</keyword>
<accession>A0A2Z2HUE1</accession>
<organism evidence="5 6">
    <name type="scientific">Natrarchaeobaculum aegyptiacum</name>
    <dbReference type="NCBI Taxonomy" id="745377"/>
    <lineage>
        <taxon>Archaea</taxon>
        <taxon>Methanobacteriati</taxon>
        <taxon>Methanobacteriota</taxon>
        <taxon>Stenosarchaea group</taxon>
        <taxon>Halobacteria</taxon>
        <taxon>Halobacteriales</taxon>
        <taxon>Natrialbaceae</taxon>
        <taxon>Natrarchaeobaculum</taxon>
    </lineage>
</organism>
<comment type="similarity">
    <text evidence="1">Belongs to the bacterial solute-binding protein 9 family.</text>
</comment>
<evidence type="ECO:0000313" key="5">
    <source>
        <dbReference type="EMBL" id="ARS88644.1"/>
    </source>
</evidence>
<dbReference type="InterPro" id="IPR006127">
    <property type="entry name" value="ZnuA-like"/>
</dbReference>
<dbReference type="EMBL" id="CP019893">
    <property type="protein sequence ID" value="ARS88644.1"/>
    <property type="molecule type" value="Genomic_DNA"/>
</dbReference>
<dbReference type="GO" id="GO:0046872">
    <property type="term" value="F:metal ion binding"/>
    <property type="evidence" value="ECO:0007669"/>
    <property type="project" value="InterPro"/>
</dbReference>
<dbReference type="Gene3D" id="3.40.50.1980">
    <property type="entry name" value="Nitrogenase molybdenum iron protein domain"/>
    <property type="match status" value="2"/>
</dbReference>
<evidence type="ECO:0000256" key="3">
    <source>
        <dbReference type="ARBA" id="ARBA00022729"/>
    </source>
</evidence>
<evidence type="ECO:0000313" key="6">
    <source>
        <dbReference type="Proteomes" id="UP000250088"/>
    </source>
</evidence>
<dbReference type="Pfam" id="PF01297">
    <property type="entry name" value="ZnuA"/>
    <property type="match status" value="1"/>
</dbReference>
<dbReference type="PANTHER" id="PTHR42953:SF3">
    <property type="entry name" value="HIGH-AFFINITY ZINC UPTAKE SYSTEM PROTEIN ZNUA"/>
    <property type="match status" value="1"/>
</dbReference>
<dbReference type="RefSeq" id="WP_086887027.1">
    <property type="nucleotide sequence ID" value="NZ_CP019893.1"/>
</dbReference>
<name>A0A2Z2HUE1_9EURY</name>
<keyword evidence="2" id="KW-0813">Transport</keyword>
<dbReference type="GeneID" id="32892806"/>
<evidence type="ECO:0000256" key="2">
    <source>
        <dbReference type="ARBA" id="ARBA00022448"/>
    </source>
</evidence>
<evidence type="ECO:0000256" key="1">
    <source>
        <dbReference type="ARBA" id="ARBA00011028"/>
    </source>
</evidence>
<dbReference type="PANTHER" id="PTHR42953">
    <property type="entry name" value="HIGH-AFFINITY ZINC UPTAKE SYSTEM PROTEIN ZNUA-RELATED"/>
    <property type="match status" value="1"/>
</dbReference>
<evidence type="ECO:0000256" key="4">
    <source>
        <dbReference type="SAM" id="MobiDB-lite"/>
    </source>
</evidence>
<protein>
    <submittedName>
        <fullName evidence="5">Zinc ABC transporter substrate-binding protein</fullName>
    </submittedName>
</protein>
<dbReference type="SUPFAM" id="SSF53807">
    <property type="entry name" value="Helical backbone' metal receptor"/>
    <property type="match status" value="1"/>
</dbReference>
<sequence length="335" mass="36206">MTADQSTGKRSHVVSRRSFTALTGGALVAGLAGCLGEDPQDDTGGPNGGSGGDGDAEFTVFASMPAVWDFVRQVAGDHMEAIDLVPVGEHGHDWTPEPGMVEELDGAAGFVYLRDFASWQDDAADQLAEREDVVVIEATEGIEFFDSPAEDNDEHFWMDPVECQEGVLNIADGLAEIDPDNADDYEANAAAFNDELAALNDDIHDIVDRADLEDIVVATHDSFQWWHRRYGINIHSPVGTSPDDAASAADVEEVETLIEDLGIEHVCYDVGEPAQLAESLANEVDAEILPLSPVETQIDGSPAVDPSVEMEPDWGYVDHFREINLPTLETALWAE</sequence>
<feature type="region of interest" description="Disordered" evidence="4">
    <location>
        <begin position="33"/>
        <end position="56"/>
    </location>
</feature>
<dbReference type="OrthoDB" id="50488at2157"/>
<reference evidence="6" key="1">
    <citation type="submission" date="2017-02" db="EMBL/GenBank/DDBJ databases">
        <title>Natronthermophilus aegyptiacus gen. nov.,sp. nov., an aerobic, extremely halophilic alkalithermophilic archaeon isolated from the athalassohaline Wadi An Natrun, Egypt.</title>
        <authorList>
            <person name="Zhao B."/>
        </authorList>
    </citation>
    <scope>NUCLEOTIDE SEQUENCE [LARGE SCALE GENOMIC DNA]</scope>
    <source>
        <strain evidence="6">JW/NM-HA 15</strain>
    </source>
</reference>
<dbReference type="InterPro" id="IPR050492">
    <property type="entry name" value="Bact_metal-bind_prot9"/>
</dbReference>
<dbReference type="GO" id="GO:0030001">
    <property type="term" value="P:metal ion transport"/>
    <property type="evidence" value="ECO:0007669"/>
    <property type="project" value="InterPro"/>
</dbReference>
<gene>
    <name evidence="5" type="ORF">B1756_01965</name>
</gene>